<dbReference type="EMBL" id="SOSA01001145">
    <property type="protein sequence ID" value="THC87552.1"/>
    <property type="molecule type" value="Genomic_DNA"/>
</dbReference>
<name>A0A4S3IZA0_9EURO</name>
<dbReference type="STRING" id="1220188.A0A4S3IZA0"/>
<dbReference type="AlphaFoldDB" id="A0A4S3IZA0"/>
<protein>
    <submittedName>
        <fullName evidence="1">Uncharacterized protein</fullName>
    </submittedName>
</protein>
<evidence type="ECO:0000313" key="1">
    <source>
        <dbReference type="EMBL" id="THC87552.1"/>
    </source>
</evidence>
<reference evidence="1 2" key="1">
    <citation type="submission" date="2019-03" db="EMBL/GenBank/DDBJ databases">
        <title>The genome sequence of a newly discovered highly antifungal drug resistant Aspergillus species, Aspergillus tanneri NIH 1004.</title>
        <authorList>
            <person name="Mounaud S."/>
            <person name="Singh I."/>
            <person name="Joardar V."/>
            <person name="Pakala S."/>
            <person name="Pakala S."/>
            <person name="Venepally P."/>
            <person name="Hoover J."/>
            <person name="Nierman W."/>
            <person name="Chung J."/>
            <person name="Losada L."/>
        </authorList>
    </citation>
    <scope>NUCLEOTIDE SEQUENCE [LARGE SCALE GENOMIC DNA]</scope>
    <source>
        <strain evidence="1 2">NIH1004</strain>
    </source>
</reference>
<organism evidence="1 2">
    <name type="scientific">Aspergillus tanneri</name>
    <dbReference type="NCBI Taxonomy" id="1220188"/>
    <lineage>
        <taxon>Eukaryota</taxon>
        <taxon>Fungi</taxon>
        <taxon>Dikarya</taxon>
        <taxon>Ascomycota</taxon>
        <taxon>Pezizomycotina</taxon>
        <taxon>Eurotiomycetes</taxon>
        <taxon>Eurotiomycetidae</taxon>
        <taxon>Eurotiales</taxon>
        <taxon>Aspergillaceae</taxon>
        <taxon>Aspergillus</taxon>
        <taxon>Aspergillus subgen. Circumdati</taxon>
    </lineage>
</organism>
<comment type="caution">
    <text evidence="1">The sequence shown here is derived from an EMBL/GenBank/DDBJ whole genome shotgun (WGS) entry which is preliminary data.</text>
</comment>
<accession>A0A4S3IZA0</accession>
<evidence type="ECO:0000313" key="2">
    <source>
        <dbReference type="Proteomes" id="UP000308092"/>
    </source>
</evidence>
<dbReference type="VEuPathDB" id="FungiDB:EYZ11_013003"/>
<keyword evidence="2" id="KW-1185">Reference proteome</keyword>
<sequence>MAKAKAVAPSVEFFLWRYLSHARSMQDGVTGATHAFFPDAFDTSRALTILNMHGYQASPAKMLKKFEVDDSVQTFDERLPTRVTSISVNCNVLNSILRSPHPSMFTSQITKIVRFICGRWDPEGHFVDHWVGYHNVA</sequence>
<gene>
    <name evidence="1" type="ORF">EYZ11_013003</name>
</gene>
<dbReference type="Proteomes" id="UP000308092">
    <property type="component" value="Unassembled WGS sequence"/>
</dbReference>
<proteinExistence type="predicted"/>